<dbReference type="Proteomes" id="UP001620626">
    <property type="component" value="Unassembled WGS sequence"/>
</dbReference>
<reference evidence="2 3" key="1">
    <citation type="submission" date="2024-10" db="EMBL/GenBank/DDBJ databases">
        <authorList>
            <person name="Kim D."/>
        </authorList>
    </citation>
    <scope>NUCLEOTIDE SEQUENCE [LARGE SCALE GENOMIC DNA]</scope>
    <source>
        <strain evidence="2">BH-2024</strain>
    </source>
</reference>
<keyword evidence="3" id="KW-1185">Reference proteome</keyword>
<comment type="caution">
    <text evidence="2">The sequence shown here is derived from an EMBL/GenBank/DDBJ whole genome shotgun (WGS) entry which is preliminary data.</text>
</comment>
<accession>A0ABD2MB49</accession>
<evidence type="ECO:0000313" key="2">
    <source>
        <dbReference type="EMBL" id="KAL3124272.1"/>
    </source>
</evidence>
<protein>
    <submittedName>
        <fullName evidence="2">Uncharacterized protein</fullName>
    </submittedName>
</protein>
<sequence length="114" mass="13324">MLEKKLTPGFLRTILTKMGEDPARWNTTKFRDVLNEAARKGKQIQEVMGEYGHSPQQRPQPQKPNFLASRFQDSAPIPLQREHTFISSTVDDDYKRLHGRQPQNMPQQRWPRAP</sequence>
<evidence type="ECO:0000313" key="3">
    <source>
        <dbReference type="Proteomes" id="UP001620626"/>
    </source>
</evidence>
<proteinExistence type="predicted"/>
<dbReference type="EMBL" id="JBICBT010000077">
    <property type="protein sequence ID" value="KAL3124272.1"/>
    <property type="molecule type" value="Genomic_DNA"/>
</dbReference>
<feature type="region of interest" description="Disordered" evidence="1">
    <location>
        <begin position="44"/>
        <end position="114"/>
    </location>
</feature>
<organism evidence="2 3">
    <name type="scientific">Heterodera trifolii</name>
    <dbReference type="NCBI Taxonomy" id="157864"/>
    <lineage>
        <taxon>Eukaryota</taxon>
        <taxon>Metazoa</taxon>
        <taxon>Ecdysozoa</taxon>
        <taxon>Nematoda</taxon>
        <taxon>Chromadorea</taxon>
        <taxon>Rhabditida</taxon>
        <taxon>Tylenchina</taxon>
        <taxon>Tylenchomorpha</taxon>
        <taxon>Tylenchoidea</taxon>
        <taxon>Heteroderidae</taxon>
        <taxon>Heteroderinae</taxon>
        <taxon>Heterodera</taxon>
    </lineage>
</organism>
<name>A0ABD2MB49_9BILA</name>
<gene>
    <name evidence="2" type="ORF">niasHT_006660</name>
</gene>
<dbReference type="AlphaFoldDB" id="A0ABD2MB49"/>
<evidence type="ECO:0000256" key="1">
    <source>
        <dbReference type="SAM" id="MobiDB-lite"/>
    </source>
</evidence>